<reference evidence="2" key="2">
    <citation type="submission" date="2020-06" db="EMBL/GenBank/DDBJ databases">
        <title>Helianthus annuus Genome sequencing and assembly Release 2.</title>
        <authorList>
            <person name="Gouzy J."/>
            <person name="Langlade N."/>
            <person name="Munos S."/>
        </authorList>
    </citation>
    <scope>NUCLEOTIDE SEQUENCE</scope>
    <source>
        <tissue evidence="2">Leaves</tissue>
    </source>
</reference>
<evidence type="ECO:0000256" key="1">
    <source>
        <dbReference type="SAM" id="Phobius"/>
    </source>
</evidence>
<dbReference type="Gramene" id="mRNA:HanXRQr2_Chr16g0773431">
    <property type="protein sequence ID" value="CDS:HanXRQr2_Chr16g0773431.1"/>
    <property type="gene ID" value="HanXRQr2_Chr16g0773431"/>
</dbReference>
<name>A0A9K3DVA4_HELAN</name>
<keyword evidence="1" id="KW-1133">Transmembrane helix</keyword>
<organism evidence="2 3">
    <name type="scientific">Helianthus annuus</name>
    <name type="common">Common sunflower</name>
    <dbReference type="NCBI Taxonomy" id="4232"/>
    <lineage>
        <taxon>Eukaryota</taxon>
        <taxon>Viridiplantae</taxon>
        <taxon>Streptophyta</taxon>
        <taxon>Embryophyta</taxon>
        <taxon>Tracheophyta</taxon>
        <taxon>Spermatophyta</taxon>
        <taxon>Magnoliopsida</taxon>
        <taxon>eudicotyledons</taxon>
        <taxon>Gunneridae</taxon>
        <taxon>Pentapetalae</taxon>
        <taxon>asterids</taxon>
        <taxon>campanulids</taxon>
        <taxon>Asterales</taxon>
        <taxon>Asteraceae</taxon>
        <taxon>Asteroideae</taxon>
        <taxon>Heliantheae alliance</taxon>
        <taxon>Heliantheae</taxon>
        <taxon>Helianthus</taxon>
    </lineage>
</organism>
<keyword evidence="1" id="KW-0812">Transmembrane</keyword>
<accession>A0A9K3DVA4</accession>
<protein>
    <submittedName>
        <fullName evidence="2">Uncharacterized protein</fullName>
    </submittedName>
</protein>
<keyword evidence="1" id="KW-0472">Membrane</keyword>
<proteinExistence type="predicted"/>
<evidence type="ECO:0000313" key="3">
    <source>
        <dbReference type="Proteomes" id="UP000215914"/>
    </source>
</evidence>
<dbReference type="AlphaFoldDB" id="A0A9K3DVA4"/>
<evidence type="ECO:0000313" key="2">
    <source>
        <dbReference type="EMBL" id="KAF5762151.1"/>
    </source>
</evidence>
<reference evidence="2" key="1">
    <citation type="journal article" date="2017" name="Nature">
        <title>The sunflower genome provides insights into oil metabolism, flowering and Asterid evolution.</title>
        <authorList>
            <person name="Badouin H."/>
            <person name="Gouzy J."/>
            <person name="Grassa C.J."/>
            <person name="Murat F."/>
            <person name="Staton S.E."/>
            <person name="Cottret L."/>
            <person name="Lelandais-Briere C."/>
            <person name="Owens G.L."/>
            <person name="Carrere S."/>
            <person name="Mayjonade B."/>
            <person name="Legrand L."/>
            <person name="Gill N."/>
            <person name="Kane N.C."/>
            <person name="Bowers J.E."/>
            <person name="Hubner S."/>
            <person name="Bellec A."/>
            <person name="Berard A."/>
            <person name="Berges H."/>
            <person name="Blanchet N."/>
            <person name="Boniface M.C."/>
            <person name="Brunel D."/>
            <person name="Catrice O."/>
            <person name="Chaidir N."/>
            <person name="Claudel C."/>
            <person name="Donnadieu C."/>
            <person name="Faraut T."/>
            <person name="Fievet G."/>
            <person name="Helmstetter N."/>
            <person name="King M."/>
            <person name="Knapp S.J."/>
            <person name="Lai Z."/>
            <person name="Le Paslier M.C."/>
            <person name="Lippi Y."/>
            <person name="Lorenzon L."/>
            <person name="Mandel J.R."/>
            <person name="Marage G."/>
            <person name="Marchand G."/>
            <person name="Marquand E."/>
            <person name="Bret-Mestries E."/>
            <person name="Morien E."/>
            <person name="Nambeesan S."/>
            <person name="Nguyen T."/>
            <person name="Pegot-Espagnet P."/>
            <person name="Pouilly N."/>
            <person name="Raftis F."/>
            <person name="Sallet E."/>
            <person name="Schiex T."/>
            <person name="Thomas J."/>
            <person name="Vandecasteele C."/>
            <person name="Vares D."/>
            <person name="Vear F."/>
            <person name="Vautrin S."/>
            <person name="Crespi M."/>
            <person name="Mangin B."/>
            <person name="Burke J.M."/>
            <person name="Salse J."/>
            <person name="Munos S."/>
            <person name="Vincourt P."/>
            <person name="Rieseberg L.H."/>
            <person name="Langlade N.B."/>
        </authorList>
    </citation>
    <scope>NUCLEOTIDE SEQUENCE</scope>
    <source>
        <tissue evidence="2">Leaves</tissue>
    </source>
</reference>
<keyword evidence="3" id="KW-1185">Reference proteome</keyword>
<sequence>MRNSILWFFYAFTTRFFSFFYFYPAPHLKLTGSEIQPSPAPHLVKKIQPMEVYPTVLAVAWSG</sequence>
<gene>
    <name evidence="2" type="ORF">HanXRQr2_Chr16g0773431</name>
</gene>
<comment type="caution">
    <text evidence="2">The sequence shown here is derived from an EMBL/GenBank/DDBJ whole genome shotgun (WGS) entry which is preliminary data.</text>
</comment>
<dbReference type="Proteomes" id="UP000215914">
    <property type="component" value="Unassembled WGS sequence"/>
</dbReference>
<feature type="transmembrane region" description="Helical" evidence="1">
    <location>
        <begin position="6"/>
        <end position="23"/>
    </location>
</feature>
<dbReference type="EMBL" id="MNCJ02000331">
    <property type="protein sequence ID" value="KAF5762151.1"/>
    <property type="molecule type" value="Genomic_DNA"/>
</dbReference>